<name>A0AC61MNH4_9FIRM</name>
<keyword evidence="1" id="KW-0808">Transferase</keyword>
<gene>
    <name evidence="1" type="primary">glgD</name>
    <name evidence="1" type="ORF">JFY71_07135</name>
</gene>
<evidence type="ECO:0000313" key="2">
    <source>
        <dbReference type="Proteomes" id="UP000595814"/>
    </source>
</evidence>
<dbReference type="Proteomes" id="UP000595814">
    <property type="component" value="Chromosome"/>
</dbReference>
<dbReference type="EMBL" id="CP066744">
    <property type="protein sequence ID" value="QQK07102.1"/>
    <property type="molecule type" value="Genomic_DNA"/>
</dbReference>
<proteinExistence type="predicted"/>
<organism evidence="1 2">
    <name type="scientific">Miniphocaeibacter halophilus</name>
    <dbReference type="NCBI Taxonomy" id="2931922"/>
    <lineage>
        <taxon>Bacteria</taxon>
        <taxon>Bacillati</taxon>
        <taxon>Bacillota</taxon>
        <taxon>Tissierellia</taxon>
        <taxon>Tissierellales</taxon>
        <taxon>Peptoniphilaceae</taxon>
        <taxon>Miniphocaeibacter</taxon>
    </lineage>
</organism>
<accession>A0AC61MNH4</accession>
<keyword evidence="1" id="KW-0548">Nucleotidyltransferase</keyword>
<keyword evidence="2" id="KW-1185">Reference proteome</keyword>
<evidence type="ECO:0000313" key="1">
    <source>
        <dbReference type="EMBL" id="QQK07102.1"/>
    </source>
</evidence>
<reference evidence="1 2" key="1">
    <citation type="journal article" date="2022" name="Int. J. Syst. Evol. Microbiol.">
        <title>Miniphocaeibacter halophilus sp. nov., an ammonium-tolerant acetate-producing bacterium isolated from a biogas system.</title>
        <authorList>
            <person name="Schnurer A."/>
            <person name="Singh A."/>
            <person name="Bi S."/>
            <person name="Qiao W."/>
            <person name="Westerholm M."/>
        </authorList>
    </citation>
    <scope>NUCLEOTIDE SEQUENCE [LARGE SCALE GENOMIC DNA]</scope>
    <source>
        <strain evidence="1 2">AMB_01</strain>
    </source>
</reference>
<dbReference type="EC" id="2.7.7.27" evidence="1"/>
<sequence>MQKCIGVIIGGKSSNQYGSLCETRPAYMLPYGGRYRLIDFTLSNLANNDFSNVILYGGRNIRSTLDHVGNGAPWELNRRRSGLVIFPAVVGPDGMNSNQLETLNETMTFYEEAKEDYLYVVDPMLIDKEDLTDTYDRFIEEDYDVLLFYTNKEDGLGKHIGEKKLIFNSQGELVNIGTNLGTQEKFSLLTKVGFIKKEVFINLVKSSIEKGDAKDLTEAIANNCSRLKIGLHEEKENVEIIRGLRSFYDSNMKLLETQFYDDIFYKNGVLLTKSKDEPSTLYSDESKVSNSLIANGCIIEGQVENSIIFRGVKIGKGAIIKNSILFQKTEIESDAVIINTITDKYVTVKSGVSIVGSQNLPYVIAKNLVVEK</sequence>
<protein>
    <submittedName>
        <fullName evidence="1">Glucose-1-phosphate adenylyltransferase subunit GlgD</fullName>
        <ecNumber evidence="1">2.7.7.27</ecNumber>
    </submittedName>
</protein>